<dbReference type="Pfam" id="PF19670">
    <property type="entry name" value="DUF6173"/>
    <property type="match status" value="1"/>
</dbReference>
<dbReference type="Proteomes" id="UP000028042">
    <property type="component" value="Unassembled WGS sequence"/>
</dbReference>
<dbReference type="Proteomes" id="UP000030905">
    <property type="component" value="Chromosome"/>
</dbReference>
<name>A0A0H3JAH0_CLOPA</name>
<keyword evidence="4" id="KW-1185">Reference proteome</keyword>
<proteinExistence type="predicted"/>
<evidence type="ECO:0000313" key="4">
    <source>
        <dbReference type="Proteomes" id="UP000030905"/>
    </source>
</evidence>
<dbReference type="KEGG" id="cpae:CPAST_c34820"/>
<evidence type="ECO:0000313" key="2">
    <source>
        <dbReference type="EMBL" id="KRU14444.1"/>
    </source>
</evidence>
<reference evidence="1 4" key="1">
    <citation type="journal article" date="2015" name="Genome Announc.">
        <title>Complete Genome Sequence of the Nitrogen-Fixing and Solvent-Producing Clostridium pasteurianum DSM 525.</title>
        <authorList>
            <person name="Poehlein A."/>
            <person name="Grosse-Honebrink A."/>
            <person name="Zhang Y."/>
            <person name="Minton N.P."/>
            <person name="Daniel R."/>
        </authorList>
    </citation>
    <scope>NUCLEOTIDE SEQUENCE [LARGE SCALE GENOMIC DNA]</scope>
    <source>
        <strain evidence="1">DSM 525</strain>
        <strain evidence="4">DSM 525 / ATCC 6013</strain>
    </source>
</reference>
<dbReference type="AlphaFoldDB" id="A0A0H3JAH0"/>
<dbReference type="PATRIC" id="fig|1262449.3.peg.2575"/>
<protein>
    <submittedName>
        <fullName evidence="1">Uncharacterized protein</fullName>
    </submittedName>
</protein>
<reference evidence="2" key="2">
    <citation type="submission" date="2015-10" db="EMBL/GenBank/DDBJ databases">
        <title>Improved Draft Genome Sequence of Clostridium pasteurianum Strain ATCC 6013 (DSM 525) Using a Hybrid Next-Generation Sequencing Approach.</title>
        <authorList>
            <person name="Pyne M.E."/>
            <person name="Utturkar S.M."/>
            <person name="Brown S.D."/>
            <person name="Moo-Young M."/>
            <person name="Chung D.A."/>
            <person name="Chou P.C."/>
        </authorList>
    </citation>
    <scope>NUCLEOTIDE SEQUENCE</scope>
    <source>
        <strain evidence="2">ATCC 6013</strain>
    </source>
</reference>
<evidence type="ECO:0000313" key="1">
    <source>
        <dbReference type="EMBL" id="AJA53531.1"/>
    </source>
</evidence>
<dbReference type="KEGG" id="cpat:CLPA_c34820"/>
<reference evidence="2 3" key="3">
    <citation type="journal article" name="Genome Announc.">
        <title>Improved Draft Genome Sequence of Clostridium pasteurianum Strain ATCC 6013 (DSM 525) Using a Hybrid Next-Generation Sequencing Approach.</title>
        <authorList>
            <person name="Pyne M.E."/>
            <person name="Utturkar S."/>
            <person name="Brown S.D."/>
            <person name="Moo-Young M."/>
            <person name="Chung D.A."/>
            <person name="Chou C.P."/>
        </authorList>
    </citation>
    <scope>NUCLEOTIDE SEQUENCE [LARGE SCALE GENOMIC DNA]</scope>
    <source>
        <strain evidence="2 3">ATCC 6013</strain>
    </source>
</reference>
<dbReference type="GeneID" id="93075579"/>
<evidence type="ECO:0000313" key="3">
    <source>
        <dbReference type="Proteomes" id="UP000028042"/>
    </source>
</evidence>
<gene>
    <name evidence="1" type="ORF">CLPA_c34820</name>
    <name evidence="2" type="ORF">CP6013_03702</name>
</gene>
<dbReference type="InterPro" id="IPR046171">
    <property type="entry name" value="DUF6173"/>
</dbReference>
<accession>A0A0H3JAH0</accession>
<sequence>MEYRPHDFGIDMERIQKNIQKTKQYDNGFANIFYEQLVKEINDFDKRLDDSESVGMRLVTFGNTIQFNILNIGYQDPYLIYFYGELEDGSPIQLIQNVNQISFVLIAMKRKNPEEPKNTIGFR</sequence>
<dbReference type="RefSeq" id="WP_003445942.1">
    <property type="nucleotide sequence ID" value="NZ_ANZB01000008.1"/>
</dbReference>
<dbReference type="EMBL" id="CP009268">
    <property type="protein sequence ID" value="AJA53531.1"/>
    <property type="molecule type" value="Genomic_DNA"/>
</dbReference>
<dbReference type="EMBL" id="JPGY02000001">
    <property type="protein sequence ID" value="KRU14444.1"/>
    <property type="molecule type" value="Genomic_DNA"/>
</dbReference>
<dbReference type="eggNOG" id="ENOG502ZQ15">
    <property type="taxonomic scope" value="Bacteria"/>
</dbReference>
<organism evidence="1 4">
    <name type="scientific">Clostridium pasteurianum DSM 525 = ATCC 6013</name>
    <dbReference type="NCBI Taxonomy" id="1262449"/>
    <lineage>
        <taxon>Bacteria</taxon>
        <taxon>Bacillati</taxon>
        <taxon>Bacillota</taxon>
        <taxon>Clostridia</taxon>
        <taxon>Eubacteriales</taxon>
        <taxon>Clostridiaceae</taxon>
        <taxon>Clostridium</taxon>
    </lineage>
</organism>